<name>A0A671PKP9_9TELE</name>
<feature type="compositionally biased region" description="Acidic residues" evidence="2">
    <location>
        <begin position="593"/>
        <end position="608"/>
    </location>
</feature>
<feature type="region of interest" description="Disordered" evidence="2">
    <location>
        <begin position="590"/>
        <end position="697"/>
    </location>
</feature>
<dbReference type="InterPro" id="IPR011004">
    <property type="entry name" value="Trimer_LpxA-like_sf"/>
</dbReference>
<gene>
    <name evidence="4" type="primary">zgc:66479</name>
</gene>
<feature type="coiled-coil region" evidence="1">
    <location>
        <begin position="61"/>
        <end position="119"/>
    </location>
</feature>
<reference evidence="4" key="2">
    <citation type="submission" date="2025-09" db="UniProtKB">
        <authorList>
            <consortium name="Ensembl"/>
        </authorList>
    </citation>
    <scope>IDENTIFICATION</scope>
</reference>
<dbReference type="KEGG" id="sanh:107667045"/>
<reference evidence="4" key="1">
    <citation type="submission" date="2025-08" db="UniProtKB">
        <authorList>
            <consortium name="Ensembl"/>
        </authorList>
    </citation>
    <scope>IDENTIFICATION</scope>
</reference>
<feature type="compositionally biased region" description="Acidic residues" evidence="2">
    <location>
        <begin position="672"/>
        <end position="689"/>
    </location>
</feature>
<evidence type="ECO:0000256" key="1">
    <source>
        <dbReference type="SAM" id="Coils"/>
    </source>
</evidence>
<feature type="compositionally biased region" description="Basic and acidic residues" evidence="2">
    <location>
        <begin position="655"/>
        <end position="671"/>
    </location>
</feature>
<feature type="coiled-coil region" evidence="1">
    <location>
        <begin position="209"/>
        <end position="279"/>
    </location>
</feature>
<dbReference type="Gene3D" id="3.90.930.1">
    <property type="match status" value="2"/>
</dbReference>
<feature type="compositionally biased region" description="Basic and acidic residues" evidence="2">
    <location>
        <begin position="348"/>
        <end position="360"/>
    </location>
</feature>
<keyword evidence="5" id="KW-1185">Reference proteome</keyword>
<keyword evidence="3" id="KW-1133">Transmembrane helix</keyword>
<keyword evidence="3" id="KW-0472">Membrane</keyword>
<feature type="compositionally biased region" description="Low complexity" evidence="2">
    <location>
        <begin position="298"/>
        <end position="309"/>
    </location>
</feature>
<evidence type="ECO:0000313" key="4">
    <source>
        <dbReference type="Ensembl" id="ENSSANP00000056780.1"/>
    </source>
</evidence>
<keyword evidence="3" id="KW-0812">Transmembrane</keyword>
<protein>
    <submittedName>
        <fullName evidence="4">Probable inactive protein kinase DDB_G0270444</fullName>
    </submittedName>
</protein>
<dbReference type="OrthoDB" id="8963459at2759"/>
<feature type="compositionally biased region" description="Acidic residues" evidence="2">
    <location>
        <begin position="634"/>
        <end position="644"/>
    </location>
</feature>
<feature type="compositionally biased region" description="Basic and acidic residues" evidence="2">
    <location>
        <begin position="327"/>
        <end position="340"/>
    </location>
</feature>
<feature type="compositionally biased region" description="Basic and acidic residues" evidence="2">
    <location>
        <begin position="369"/>
        <end position="395"/>
    </location>
</feature>
<proteinExistence type="predicted"/>
<accession>A0A671PKP9</accession>
<feature type="region of interest" description="Disordered" evidence="2">
    <location>
        <begin position="298"/>
        <end position="414"/>
    </location>
</feature>
<organism evidence="4 5">
    <name type="scientific">Sinocyclocheilus anshuiensis</name>
    <dbReference type="NCBI Taxonomy" id="1608454"/>
    <lineage>
        <taxon>Eukaryota</taxon>
        <taxon>Metazoa</taxon>
        <taxon>Chordata</taxon>
        <taxon>Craniata</taxon>
        <taxon>Vertebrata</taxon>
        <taxon>Euteleostomi</taxon>
        <taxon>Actinopterygii</taxon>
        <taxon>Neopterygii</taxon>
        <taxon>Teleostei</taxon>
        <taxon>Ostariophysi</taxon>
        <taxon>Cypriniformes</taxon>
        <taxon>Cyprinidae</taxon>
        <taxon>Cyprininae</taxon>
        <taxon>Sinocyclocheilus</taxon>
    </lineage>
</organism>
<sequence>MTKRKGKGTNKQDDSLLLLETPSVTPPRGFKEYAVPAIVFFIFAVGGSTAVWFCSQQQQTIDSLTETVNAMQLRITKFQQQLGMGNAQIANVGVFEERLQALEEAYTQAQKKADVALATSEKIKSTDLQNQFWSLQSEMNGKLSELQQESVSTATLNAVVKNKTEETETLKQRLNSILTANSEVAVTISGLTDTVLVTKSRLDEQMSTTEGLTSELEEQRMELSSLKESFISNKKALERNRQEVMDIKDLLEMEQARRSQVLEEQLMAVRRSLEDHQKSTHSLHSHLAAQLEIVQSQMLSESQQSSSEENIPVEEQQVKQAATQEEVPIKDEEVETKEQAITEEETVEEVHDEERERVVPEEDEPAEDVQVHGEEPVEKQADKNKIPEEAEVKEDVAEEQAVTEENEQADEVPFHQDIIEEAVTQQDEMPEELQVSDKEVPVEEVQVLGEEESVENQVVTEEDVITEEVEVNDGDVIEEQAVTEGDAISEEVQVNDGDVIEEQVVTEEVEVNDGDVIEEQAVTEGDVISEEVQVNDGDVIEEQVVTEEDVITEEVEVNDEDVIEEQAVTEGDAISEEVQVNDGYVIEERAVTEGDEITEEIPDQEEEAVLDKEDPTSMEETGTDTSVAEAVENFSEDQVVEDISQEQTSQEPLEETEKQKDLEEFEEHVQYSEEEEEEPAEEIVEELDEKDISTNGS</sequence>
<dbReference type="SUPFAM" id="SSF51161">
    <property type="entry name" value="Trimeric LpxA-like enzymes"/>
    <property type="match status" value="1"/>
</dbReference>
<dbReference type="Proteomes" id="UP000472260">
    <property type="component" value="Unassembled WGS sequence"/>
</dbReference>
<feature type="transmembrane region" description="Helical" evidence="3">
    <location>
        <begin position="33"/>
        <end position="53"/>
    </location>
</feature>
<evidence type="ECO:0000313" key="5">
    <source>
        <dbReference type="Proteomes" id="UP000472260"/>
    </source>
</evidence>
<dbReference type="AlphaFoldDB" id="A0A671PKP9"/>
<keyword evidence="1" id="KW-0175">Coiled coil</keyword>
<dbReference type="Ensembl" id="ENSSANT00000060429.1">
    <property type="protein sequence ID" value="ENSSANP00000056780.1"/>
    <property type="gene ID" value="ENSSANG00000028481.1"/>
</dbReference>
<evidence type="ECO:0000256" key="2">
    <source>
        <dbReference type="SAM" id="MobiDB-lite"/>
    </source>
</evidence>
<evidence type="ECO:0000256" key="3">
    <source>
        <dbReference type="SAM" id="Phobius"/>
    </source>
</evidence>
<feature type="compositionally biased region" description="Acidic residues" evidence="2">
    <location>
        <begin position="396"/>
        <end position="410"/>
    </location>
</feature>